<proteinExistence type="predicted"/>
<dbReference type="PANTHER" id="PTHR43591">
    <property type="entry name" value="METHYLTRANSFERASE"/>
    <property type="match status" value="1"/>
</dbReference>
<evidence type="ECO:0000259" key="1">
    <source>
        <dbReference type="Pfam" id="PF13649"/>
    </source>
</evidence>
<dbReference type="AlphaFoldDB" id="A0A1L5YBG0"/>
<evidence type="ECO:0000313" key="2">
    <source>
        <dbReference type="EMBL" id="APP88036.1"/>
    </source>
</evidence>
<keyword evidence="2" id="KW-0808">Transferase</keyword>
<feature type="domain" description="Methyltransferase" evidence="1">
    <location>
        <begin position="185"/>
        <end position="282"/>
    </location>
</feature>
<dbReference type="InterPro" id="IPR041698">
    <property type="entry name" value="Methyltransf_25"/>
</dbReference>
<dbReference type="InterPro" id="IPR029063">
    <property type="entry name" value="SAM-dependent_MTases_sf"/>
</dbReference>
<sequence length="349" mass="40278">MMKIIKTIYQTVQGSKSMASLAHKEMSTRLMTLLAPQGRPATEIVPFTILKDLQESMENLMEADWADMEMGLYPSSLLFTTSWRKWIQCYPLLCLDMPTTWNRRIRRNVTDLPNCINKSNYPNYYLQNFHNQTDGYLSDHSANLYDLQVEILFNGMADAMRRRILPPLLFGLKHFKLQSPWQMKILDVGTGTGKALQQINAALPHAQLIGLDLSAAYLQQVKNSFEQDRKTIPQLVQANAERIPFANNSIEGVSCVFLLHELPTEVRQNVLNECFRVLKPSGILVLADSIQLAHSPQFRVIIENFRRIFHEPYYYDYISDDITAHIRAAGFERISEESHFLTRVWYATK</sequence>
<dbReference type="GO" id="GO:0008168">
    <property type="term" value="F:methyltransferase activity"/>
    <property type="evidence" value="ECO:0007669"/>
    <property type="project" value="TreeGrafter"/>
</dbReference>
<dbReference type="CDD" id="cd02440">
    <property type="entry name" value="AdoMet_MTases"/>
    <property type="match status" value="1"/>
</dbReference>
<dbReference type="Pfam" id="PF13649">
    <property type="entry name" value="Methyltransf_25"/>
    <property type="match status" value="1"/>
</dbReference>
<reference evidence="2" key="1">
    <citation type="journal article" date="2017" name="Protist">
        <title>Diversity of the Photosynthetic Paulinella Species, with the Description of Paulinella micropora sp. nov. and the Chromatophore Genome Sequence for strain KR01.</title>
        <authorList>
            <person name="Lhee D."/>
            <person name="Yang E.C."/>
            <person name="Kim J.I."/>
            <person name="Nakayama T."/>
            <person name="Zuccarello G."/>
            <person name="Andersen R.A."/>
            <person name="Yoon H.S."/>
        </authorList>
    </citation>
    <scope>NUCLEOTIDE SEQUENCE</scope>
    <source>
        <strain evidence="2">KR01</strain>
    </source>
</reference>
<dbReference type="EMBL" id="KX897545">
    <property type="protein sequence ID" value="APP88036.1"/>
    <property type="molecule type" value="Genomic_DNA"/>
</dbReference>
<dbReference type="Gene3D" id="3.40.50.150">
    <property type="entry name" value="Vaccinia Virus protein VP39"/>
    <property type="match status" value="1"/>
</dbReference>
<dbReference type="PANTHER" id="PTHR43591:SF99">
    <property type="entry name" value="OS06G0646000 PROTEIN"/>
    <property type="match status" value="1"/>
</dbReference>
<organism evidence="2">
    <name type="scientific">Paulinella micropora</name>
    <dbReference type="NCBI Taxonomy" id="1928728"/>
    <lineage>
        <taxon>Eukaryota</taxon>
        <taxon>Sar</taxon>
        <taxon>Rhizaria</taxon>
        <taxon>Cercozoa</taxon>
        <taxon>Imbricatea</taxon>
        <taxon>Silicofilosea</taxon>
        <taxon>Euglyphida</taxon>
        <taxon>Paulinellidae</taxon>
        <taxon>Paulinella</taxon>
    </lineage>
</organism>
<protein>
    <submittedName>
        <fullName evidence="2">Generic methyl-transferase</fullName>
    </submittedName>
</protein>
<geneLocation type="plastid" evidence="2"/>
<accession>A0A1L5YBG0</accession>
<keyword evidence="2" id="KW-0934">Plastid</keyword>
<name>A0A1L5YBG0_9EUKA</name>
<gene>
    <name evidence="2" type="ORF">PCKR_241</name>
</gene>
<dbReference type="SUPFAM" id="SSF53335">
    <property type="entry name" value="S-adenosyl-L-methionine-dependent methyltransferases"/>
    <property type="match status" value="1"/>
</dbReference>